<proteinExistence type="predicted"/>
<evidence type="ECO:0000313" key="2">
    <source>
        <dbReference type="Proteomes" id="UP000287766"/>
    </source>
</evidence>
<dbReference type="RefSeq" id="WP_169931374.1">
    <property type="nucleotide sequence ID" value="NZ_PIPR01000003.1"/>
</dbReference>
<reference evidence="2" key="1">
    <citation type="journal article" date="2018" name="Front. Microbiol.">
        <title>Genome-Based Analysis Reveals the Taxonomy and Diversity of the Family Idiomarinaceae.</title>
        <authorList>
            <person name="Liu Y."/>
            <person name="Lai Q."/>
            <person name="Shao Z."/>
        </authorList>
    </citation>
    <scope>NUCLEOTIDE SEQUENCE [LARGE SCALE GENOMIC DNA]</scope>
    <source>
        <strain evidence="2">KYW314</strain>
    </source>
</reference>
<keyword evidence="2" id="KW-1185">Reference proteome</keyword>
<organism evidence="1 2">
    <name type="scientific">Pseudidiomarina aestuarii</name>
    <dbReference type="NCBI Taxonomy" id="624146"/>
    <lineage>
        <taxon>Bacteria</taxon>
        <taxon>Pseudomonadati</taxon>
        <taxon>Pseudomonadota</taxon>
        <taxon>Gammaproteobacteria</taxon>
        <taxon>Alteromonadales</taxon>
        <taxon>Idiomarinaceae</taxon>
        <taxon>Pseudidiomarina</taxon>
    </lineage>
</organism>
<gene>
    <name evidence="1" type="ORF">CWE22_10105</name>
</gene>
<accession>A0A7Z6ZRW2</accession>
<comment type="caution">
    <text evidence="1">The sequence shown here is derived from an EMBL/GenBank/DDBJ whole genome shotgun (WGS) entry which is preliminary data.</text>
</comment>
<name>A0A7Z6ZRW2_9GAMM</name>
<dbReference type="EMBL" id="PIPR01000003">
    <property type="protein sequence ID" value="RUO39107.1"/>
    <property type="molecule type" value="Genomic_DNA"/>
</dbReference>
<protein>
    <submittedName>
        <fullName evidence="1">Uncharacterized protein</fullName>
    </submittedName>
</protein>
<evidence type="ECO:0000313" key="1">
    <source>
        <dbReference type="EMBL" id="RUO39107.1"/>
    </source>
</evidence>
<dbReference type="AlphaFoldDB" id="A0A7Z6ZRW2"/>
<dbReference type="Proteomes" id="UP000287766">
    <property type="component" value="Unassembled WGS sequence"/>
</dbReference>
<sequence>MSKHQNFEQWLQRTADDLVNEPVPEWPRERTFRTTAVNTLRWWQKPWLPMTSLAASAFAMVLVIGQVQIHNTADGFSVSFGGGVDEAKLTAMVEQRLNEYGAAQQLTLANYASNLREDFREDFRSELGAANQQLVSYVLATNRQERQDDMEDLIRYVNAQREDDQVFFANQLQQFSEDWLQQTSYPMSPMNSTQE</sequence>